<comment type="caution">
    <text evidence="2">The sequence shown here is derived from an EMBL/GenBank/DDBJ whole genome shotgun (WGS) entry which is preliminary data.</text>
</comment>
<dbReference type="Proteomes" id="UP000886657">
    <property type="component" value="Unassembled WGS sequence"/>
</dbReference>
<dbReference type="AlphaFoldDB" id="A0A9D7SFR1"/>
<feature type="region of interest" description="Disordered" evidence="1">
    <location>
        <begin position="1"/>
        <end position="22"/>
    </location>
</feature>
<protein>
    <submittedName>
        <fullName evidence="2">Uncharacterized protein</fullName>
    </submittedName>
</protein>
<evidence type="ECO:0000313" key="2">
    <source>
        <dbReference type="EMBL" id="MBK9796073.1"/>
    </source>
</evidence>
<accession>A0A9D7SFR1</accession>
<proteinExistence type="predicted"/>
<sequence>MPRTPARPPEVPAESQQGDGVVRRSMAIPPMSQTPSVNEAFEAPPGLPCSGRCGRCDIHPCKLHAPI</sequence>
<name>A0A9D7SFR1_9BACT</name>
<organism evidence="2 3">
    <name type="scientific">Candidatus Geothrix skivensis</name>
    <dbReference type="NCBI Taxonomy" id="2954439"/>
    <lineage>
        <taxon>Bacteria</taxon>
        <taxon>Pseudomonadati</taxon>
        <taxon>Acidobacteriota</taxon>
        <taxon>Holophagae</taxon>
        <taxon>Holophagales</taxon>
        <taxon>Holophagaceae</taxon>
        <taxon>Geothrix</taxon>
    </lineage>
</organism>
<feature type="compositionally biased region" description="Pro residues" evidence="1">
    <location>
        <begin position="1"/>
        <end position="11"/>
    </location>
</feature>
<evidence type="ECO:0000313" key="3">
    <source>
        <dbReference type="Proteomes" id="UP000886657"/>
    </source>
</evidence>
<evidence type="ECO:0000256" key="1">
    <source>
        <dbReference type="SAM" id="MobiDB-lite"/>
    </source>
</evidence>
<gene>
    <name evidence="2" type="ORF">IPP58_06175</name>
</gene>
<dbReference type="EMBL" id="JADKIO010000005">
    <property type="protein sequence ID" value="MBK9796073.1"/>
    <property type="molecule type" value="Genomic_DNA"/>
</dbReference>
<reference evidence="2" key="1">
    <citation type="submission" date="2020-10" db="EMBL/GenBank/DDBJ databases">
        <title>Connecting structure to function with the recovery of over 1000 high-quality activated sludge metagenome-assembled genomes encoding full-length rRNA genes using long-read sequencing.</title>
        <authorList>
            <person name="Singleton C.M."/>
            <person name="Petriglieri F."/>
            <person name="Kristensen J.M."/>
            <person name="Kirkegaard R.H."/>
            <person name="Michaelsen T.Y."/>
            <person name="Andersen M.H."/>
            <person name="Karst S.M."/>
            <person name="Dueholm M.S."/>
            <person name="Nielsen P.H."/>
            <person name="Albertsen M."/>
        </authorList>
    </citation>
    <scope>NUCLEOTIDE SEQUENCE</scope>
    <source>
        <strain evidence="2">Skiv_18-Q3-R9-52_MAXAC.067</strain>
    </source>
</reference>